<keyword evidence="10" id="KW-1185">Reference proteome</keyword>
<evidence type="ECO:0000256" key="6">
    <source>
        <dbReference type="ARBA" id="ARBA00023136"/>
    </source>
</evidence>
<dbReference type="EMBL" id="CP002467">
    <property type="protein sequence ID" value="ADV82303.1"/>
    <property type="molecule type" value="Genomic_DNA"/>
</dbReference>
<dbReference type="STRING" id="401053.AciPR4_1480"/>
<proteinExistence type="predicted"/>
<evidence type="ECO:0000256" key="2">
    <source>
        <dbReference type="ARBA" id="ARBA00022676"/>
    </source>
</evidence>
<dbReference type="HOGENOM" id="CLU_033536_0_1_0"/>
<dbReference type="Gene3D" id="3.90.550.10">
    <property type="entry name" value="Spore Coat Polysaccharide Biosynthesis Protein SpsA, Chain A"/>
    <property type="match status" value="1"/>
</dbReference>
<evidence type="ECO:0000256" key="5">
    <source>
        <dbReference type="ARBA" id="ARBA00022989"/>
    </source>
</evidence>
<dbReference type="InterPro" id="IPR029044">
    <property type="entry name" value="Nucleotide-diphossugar_trans"/>
</dbReference>
<feature type="domain" description="Glycosyltransferase 2-like" evidence="8">
    <location>
        <begin position="5"/>
        <end position="168"/>
    </location>
</feature>
<dbReference type="PANTHER" id="PTHR48090:SF1">
    <property type="entry name" value="PROPHAGE BACTOPRENOL GLUCOSYL TRANSFERASE HOMOLOG"/>
    <property type="match status" value="1"/>
</dbReference>
<dbReference type="Pfam" id="PF00535">
    <property type="entry name" value="Glycos_transf_2"/>
    <property type="match status" value="1"/>
</dbReference>
<dbReference type="InterPro" id="IPR001173">
    <property type="entry name" value="Glyco_trans_2-like"/>
</dbReference>
<dbReference type="RefSeq" id="WP_013568036.1">
    <property type="nucleotide sequence ID" value="NC_014963.1"/>
</dbReference>
<keyword evidence="6 7" id="KW-0472">Membrane</keyword>
<dbReference type="InterPro" id="IPR050256">
    <property type="entry name" value="Glycosyltransferase_2"/>
</dbReference>
<dbReference type="GO" id="GO:0005886">
    <property type="term" value="C:plasma membrane"/>
    <property type="evidence" value="ECO:0007669"/>
    <property type="project" value="TreeGrafter"/>
</dbReference>
<dbReference type="AlphaFoldDB" id="E8V1M2"/>
<evidence type="ECO:0000256" key="1">
    <source>
        <dbReference type="ARBA" id="ARBA00004141"/>
    </source>
</evidence>
<gene>
    <name evidence="9" type="ordered locus">AciPR4_1480</name>
</gene>
<keyword evidence="3 9" id="KW-0808">Transferase</keyword>
<feature type="transmembrane region" description="Helical" evidence="7">
    <location>
        <begin position="263"/>
        <end position="288"/>
    </location>
</feature>
<keyword evidence="2" id="KW-0328">Glycosyltransferase</keyword>
<evidence type="ECO:0000256" key="3">
    <source>
        <dbReference type="ARBA" id="ARBA00022679"/>
    </source>
</evidence>
<evidence type="ECO:0000256" key="7">
    <source>
        <dbReference type="SAM" id="Phobius"/>
    </source>
</evidence>
<keyword evidence="4 7" id="KW-0812">Transmembrane</keyword>
<evidence type="ECO:0000259" key="8">
    <source>
        <dbReference type="Pfam" id="PF00535"/>
    </source>
</evidence>
<dbReference type="GO" id="GO:0016757">
    <property type="term" value="F:glycosyltransferase activity"/>
    <property type="evidence" value="ECO:0007669"/>
    <property type="project" value="UniProtKB-KW"/>
</dbReference>
<dbReference type="OrthoDB" id="9807778at2"/>
<evidence type="ECO:0000313" key="9">
    <source>
        <dbReference type="EMBL" id="ADV82303.1"/>
    </source>
</evidence>
<dbReference type="KEGG" id="tsa:AciPR4_1480"/>
<dbReference type="eggNOG" id="COG0463">
    <property type="taxonomic scope" value="Bacteria"/>
</dbReference>
<comment type="subcellular location">
    <subcellularLocation>
        <location evidence="1">Membrane</location>
        <topology evidence="1">Multi-pass membrane protein</topology>
    </subcellularLocation>
</comment>
<dbReference type="Proteomes" id="UP000006844">
    <property type="component" value="Chromosome"/>
</dbReference>
<dbReference type="SUPFAM" id="SSF53448">
    <property type="entry name" value="Nucleotide-diphospho-sugar transferases"/>
    <property type="match status" value="1"/>
</dbReference>
<reference evidence="9 10" key="1">
    <citation type="journal article" date="2012" name="Stand. Genomic Sci.">
        <title>Complete genome sequence of Terriglobus saanensis type strain SP1PR4(T), an Acidobacteria from tundra soil.</title>
        <authorList>
            <person name="Rawat S.R."/>
            <person name="Mannisto M.K."/>
            <person name="Starovoytov V."/>
            <person name="Goodwin L."/>
            <person name="Nolan M."/>
            <person name="Hauser L."/>
            <person name="Land M."/>
            <person name="Davenport K.W."/>
            <person name="Woyke T."/>
            <person name="Haggblom M.M."/>
        </authorList>
    </citation>
    <scope>NUCLEOTIDE SEQUENCE</scope>
    <source>
        <strain evidence="10">ATCC BAA-1853 / DSM 23119 / SP1PR4</strain>
    </source>
</reference>
<sequence length="311" mass="35225">MKKISVISPAYNESGNVQPLVERVRAVFAGLPQYEYEHIIIDNASTDTTVDELRALAAEDPHVKVIVNARNFGHIRSPHHALLEADGDAMIVLLSDLQDPPELIAEFLHEWELGWKVVVGVKTSSEESGLMFHIRTAYYKLVERLTSVKVLRHYTGFGLYDRQVMEEVRRFGDPYPYFRGMIAEIGFPIKQIAYGQRRRERGITKNNFYTLYDMAMLGITNLSKVPLRVVTFGGFVFAFLSLIAGLLYLAAKLLFWNQFVLGLAPTMIGLFFLGSVQLIAIGIIGEYIGSIHTIVQNRPLVTEKERINFDQ</sequence>
<organism evidence="9 10">
    <name type="scientific">Terriglobus saanensis (strain ATCC BAA-1853 / DSM 23119 / SP1PR4)</name>
    <dbReference type="NCBI Taxonomy" id="401053"/>
    <lineage>
        <taxon>Bacteria</taxon>
        <taxon>Pseudomonadati</taxon>
        <taxon>Acidobacteriota</taxon>
        <taxon>Terriglobia</taxon>
        <taxon>Terriglobales</taxon>
        <taxon>Acidobacteriaceae</taxon>
        <taxon>Terriglobus</taxon>
    </lineage>
</organism>
<evidence type="ECO:0000256" key="4">
    <source>
        <dbReference type="ARBA" id="ARBA00022692"/>
    </source>
</evidence>
<keyword evidence="5 7" id="KW-1133">Transmembrane helix</keyword>
<feature type="transmembrane region" description="Helical" evidence="7">
    <location>
        <begin position="229"/>
        <end position="251"/>
    </location>
</feature>
<dbReference type="PANTHER" id="PTHR48090">
    <property type="entry name" value="UNDECAPRENYL-PHOSPHATE 4-DEOXY-4-FORMAMIDO-L-ARABINOSE TRANSFERASE-RELATED"/>
    <property type="match status" value="1"/>
</dbReference>
<accession>E8V1M2</accession>
<evidence type="ECO:0000313" key="10">
    <source>
        <dbReference type="Proteomes" id="UP000006844"/>
    </source>
</evidence>
<dbReference type="CDD" id="cd04187">
    <property type="entry name" value="DPM1_like_bac"/>
    <property type="match status" value="1"/>
</dbReference>
<protein>
    <submittedName>
        <fullName evidence="9">Glycosyl transferase family 2</fullName>
    </submittedName>
</protein>
<name>E8V1M2_TERSS</name>